<proteinExistence type="predicted"/>
<evidence type="ECO:0000313" key="2">
    <source>
        <dbReference type="Proteomes" id="UP001589906"/>
    </source>
</evidence>
<dbReference type="GO" id="GO:0005524">
    <property type="term" value="F:ATP binding"/>
    <property type="evidence" value="ECO:0007669"/>
    <property type="project" value="UniProtKB-KW"/>
</dbReference>
<evidence type="ECO:0000313" key="1">
    <source>
        <dbReference type="EMBL" id="MFC0633861.1"/>
    </source>
</evidence>
<name>A0ABV6R2L2_9CAUL</name>
<organism evidence="1 2">
    <name type="scientific">Brevundimonas balnearis</name>
    <dbReference type="NCBI Taxonomy" id="1572858"/>
    <lineage>
        <taxon>Bacteria</taxon>
        <taxon>Pseudomonadati</taxon>
        <taxon>Pseudomonadota</taxon>
        <taxon>Alphaproteobacteria</taxon>
        <taxon>Caulobacterales</taxon>
        <taxon>Caulobacteraceae</taxon>
        <taxon>Brevundimonas</taxon>
    </lineage>
</organism>
<dbReference type="Gene3D" id="3.30.565.10">
    <property type="entry name" value="Histidine kinase-like ATPase, C-terminal domain"/>
    <property type="match status" value="1"/>
</dbReference>
<reference evidence="1 2" key="1">
    <citation type="submission" date="2024-09" db="EMBL/GenBank/DDBJ databases">
        <authorList>
            <person name="Sun Q."/>
            <person name="Mori K."/>
        </authorList>
    </citation>
    <scope>NUCLEOTIDE SEQUENCE [LARGE SCALE GENOMIC DNA]</scope>
    <source>
        <strain evidence="1 2">NCAIM B.02621</strain>
    </source>
</reference>
<keyword evidence="1" id="KW-0547">Nucleotide-binding</keyword>
<accession>A0ABV6R2L2</accession>
<dbReference type="Pfam" id="PF13589">
    <property type="entry name" value="HATPase_c_3"/>
    <property type="match status" value="1"/>
</dbReference>
<keyword evidence="1" id="KW-0067">ATP-binding</keyword>
<dbReference type="RefSeq" id="WP_376835829.1">
    <property type="nucleotide sequence ID" value="NZ_JBHLSW010000005.1"/>
</dbReference>
<keyword evidence="2" id="KW-1185">Reference proteome</keyword>
<comment type="caution">
    <text evidence="1">The sequence shown here is derived from an EMBL/GenBank/DDBJ whole genome shotgun (WGS) entry which is preliminary data.</text>
</comment>
<dbReference type="EMBL" id="JBHLSW010000005">
    <property type="protein sequence ID" value="MFC0633861.1"/>
    <property type="molecule type" value="Genomic_DNA"/>
</dbReference>
<dbReference type="InterPro" id="IPR036890">
    <property type="entry name" value="HATPase_C_sf"/>
</dbReference>
<protein>
    <submittedName>
        <fullName evidence="1">ATP-binding protein</fullName>
    </submittedName>
</protein>
<dbReference type="SUPFAM" id="SSF55874">
    <property type="entry name" value="ATPase domain of HSP90 chaperone/DNA topoisomerase II/histidine kinase"/>
    <property type="match status" value="1"/>
</dbReference>
<sequence>MSEAEPLSTDFEIGPQAIANYSRMSYTMWHALGEFIDNSTQSRLNHGGIIDQVLEEEGTPLIVEIVHDRIQRQITIKDNSIGMTREKLEAALRIAMPTSDSVGRSKFGMGMKTAACWIGSNWKVVTCEWGSGEEWTAEVDVQAIAFRGAKVPLTKKDVGTDDHYTHIIISGLHRNIQQRTEETIRGYLGSMYQFDIRSGKLKLFYNGDEIPAPDDYDFDTDPEGRTMRMDLPEKVIGGKKVTGWIGVLRKGGRKFGGFSLFQNERQIQGFPNAWKPRRIFGGVDDEGANNLVSQRLTGMINLDGFHVSHTKDAILFEGDEEEELEDFLAAISDDYRKYATKRRGTRAQPWNREKIRDLVEEMRNEFANPEMGDAVNTSLLPPIETLQQNEERQAASVTEEDRLATFQVSGDLTVIVSLKEISEYEPHLSIAASATPGTVHVVINGLHPYYMDLEATEAIDECIRQYIYDAIAEYRAGKLTGRVNPNSVRRLKDDLLRVKAVRVENAASDLQASDLTVAVTPASAS</sequence>
<gene>
    <name evidence="1" type="ORF">ACFFGE_08205</name>
</gene>
<dbReference type="Proteomes" id="UP001589906">
    <property type="component" value="Unassembled WGS sequence"/>
</dbReference>